<dbReference type="InterPro" id="IPR024079">
    <property type="entry name" value="MetalloPept_cat_dom_sf"/>
</dbReference>
<dbReference type="RefSeq" id="WP_263002221.1">
    <property type="nucleotide sequence ID" value="NZ_JAOTEM010000001.1"/>
</dbReference>
<accession>A0ABT2W4A7</accession>
<name>A0ABT2W4A7_9FLAO</name>
<organism evidence="1 2">
    <name type="scientific">Chryseobacterium edaphi</name>
    <dbReference type="NCBI Taxonomy" id="2976532"/>
    <lineage>
        <taxon>Bacteria</taxon>
        <taxon>Pseudomonadati</taxon>
        <taxon>Bacteroidota</taxon>
        <taxon>Flavobacteriia</taxon>
        <taxon>Flavobacteriales</taxon>
        <taxon>Weeksellaceae</taxon>
        <taxon>Chryseobacterium group</taxon>
        <taxon>Chryseobacterium</taxon>
    </lineage>
</organism>
<proteinExistence type="predicted"/>
<reference evidence="2" key="1">
    <citation type="submission" date="2023-07" db="EMBL/GenBank/DDBJ databases">
        <title>Chryseobacterium sp. strain PBS4-4 Genome sequencing and assembly.</title>
        <authorList>
            <person name="Jung Y."/>
        </authorList>
    </citation>
    <scope>NUCLEOTIDE SEQUENCE [LARGE SCALE GENOMIC DNA]</scope>
    <source>
        <strain evidence="2">PBS4-4</strain>
    </source>
</reference>
<gene>
    <name evidence="1" type="ORF">NZ698_06250</name>
</gene>
<evidence type="ECO:0000313" key="1">
    <source>
        <dbReference type="EMBL" id="MCU7616793.1"/>
    </source>
</evidence>
<dbReference type="EMBL" id="JAOTEM010000001">
    <property type="protein sequence ID" value="MCU7616793.1"/>
    <property type="molecule type" value="Genomic_DNA"/>
</dbReference>
<comment type="caution">
    <text evidence="1">The sequence shown here is derived from an EMBL/GenBank/DDBJ whole genome shotgun (WGS) entry which is preliminary data.</text>
</comment>
<evidence type="ECO:0000313" key="2">
    <source>
        <dbReference type="Proteomes" id="UP001208649"/>
    </source>
</evidence>
<dbReference type="Gene3D" id="3.40.390.10">
    <property type="entry name" value="Collagenase (Catalytic Domain)"/>
    <property type="match status" value="1"/>
</dbReference>
<keyword evidence="2" id="KW-1185">Reference proteome</keyword>
<sequence>MIWTKKQTVNQQKEFARLKEDGHIFIEDKRKFCSRIKIESSRYTQLYRTLLHEFGHYVHYLEVVERSGNEDENYEEKERREDYYFKLPKSEKERFANKYADHWRKIIIP</sequence>
<protein>
    <recommendedName>
        <fullName evidence="3">IrrE N-terminal-like domain-containing protein</fullName>
    </recommendedName>
</protein>
<dbReference type="Proteomes" id="UP001208649">
    <property type="component" value="Unassembled WGS sequence"/>
</dbReference>
<evidence type="ECO:0008006" key="3">
    <source>
        <dbReference type="Google" id="ProtNLM"/>
    </source>
</evidence>